<reference evidence="1 2" key="1">
    <citation type="journal article" date="2021" name="Plant Biotechnol. J.">
        <title>Multi-omics assisted identification of the key and species-specific regulatory components of drought-tolerant mechanisms in Gossypium stocksii.</title>
        <authorList>
            <person name="Yu D."/>
            <person name="Ke L."/>
            <person name="Zhang D."/>
            <person name="Wu Y."/>
            <person name="Sun Y."/>
            <person name="Mei J."/>
            <person name="Sun J."/>
            <person name="Sun Y."/>
        </authorList>
    </citation>
    <scope>NUCLEOTIDE SEQUENCE [LARGE SCALE GENOMIC DNA]</scope>
    <source>
        <strain evidence="2">cv. E1</strain>
        <tissue evidence="1">Leaf</tissue>
    </source>
</reference>
<evidence type="ECO:0000313" key="1">
    <source>
        <dbReference type="EMBL" id="KAH1074144.1"/>
    </source>
</evidence>
<comment type="caution">
    <text evidence="1">The sequence shown here is derived from an EMBL/GenBank/DDBJ whole genome shotgun (WGS) entry which is preliminary data.</text>
</comment>
<name>A0A9D3V7Z3_9ROSI</name>
<dbReference type="EMBL" id="JAIQCV010000008">
    <property type="protein sequence ID" value="KAH1074144.1"/>
    <property type="molecule type" value="Genomic_DNA"/>
</dbReference>
<gene>
    <name evidence="1" type="ORF">J1N35_026472</name>
</gene>
<dbReference type="AlphaFoldDB" id="A0A9D3V7Z3"/>
<protein>
    <submittedName>
        <fullName evidence="1">Uncharacterized protein</fullName>
    </submittedName>
</protein>
<proteinExistence type="predicted"/>
<organism evidence="1 2">
    <name type="scientific">Gossypium stocksii</name>
    <dbReference type="NCBI Taxonomy" id="47602"/>
    <lineage>
        <taxon>Eukaryota</taxon>
        <taxon>Viridiplantae</taxon>
        <taxon>Streptophyta</taxon>
        <taxon>Embryophyta</taxon>
        <taxon>Tracheophyta</taxon>
        <taxon>Spermatophyta</taxon>
        <taxon>Magnoliopsida</taxon>
        <taxon>eudicotyledons</taxon>
        <taxon>Gunneridae</taxon>
        <taxon>Pentapetalae</taxon>
        <taxon>rosids</taxon>
        <taxon>malvids</taxon>
        <taxon>Malvales</taxon>
        <taxon>Malvaceae</taxon>
        <taxon>Malvoideae</taxon>
        <taxon>Gossypium</taxon>
    </lineage>
</organism>
<accession>A0A9D3V7Z3</accession>
<keyword evidence="2" id="KW-1185">Reference proteome</keyword>
<evidence type="ECO:0000313" key="2">
    <source>
        <dbReference type="Proteomes" id="UP000828251"/>
    </source>
</evidence>
<dbReference type="Proteomes" id="UP000828251">
    <property type="component" value="Unassembled WGS sequence"/>
</dbReference>
<sequence length="198" mass="23170">MKKMRRSKRMQWLWIGAINYVWWDDVSQTVLSTFPRYANLWLICGTQLEFLEYDSSILTLGLMKFMRICIRLDISLPLKRKKKIQIEPAKIVFYWDISLRAVVRRRIGGSVRLMGLSGAMRVWKITFKEPDKWRNVGSRVLINDDSGNGPTYLLMEEENDPLVNLEGKKWQRIMNELSTIEGNMEGEGLAELMVSYGE</sequence>